<dbReference type="InterPro" id="IPR050188">
    <property type="entry name" value="RluA_PseudoU_synthase"/>
</dbReference>
<keyword evidence="1" id="KW-0819">tRNA processing</keyword>
<evidence type="ECO:0000256" key="7">
    <source>
        <dbReference type="ARBA" id="ARBA00041803"/>
    </source>
</evidence>
<dbReference type="Pfam" id="PF00849">
    <property type="entry name" value="PseudoU_synth_2"/>
    <property type="match status" value="1"/>
</dbReference>
<dbReference type="InterPro" id="IPR006224">
    <property type="entry name" value="PsdUridine_synth_RluA-like_CS"/>
</dbReference>
<dbReference type="PROSITE" id="PS01129">
    <property type="entry name" value="PSI_RLU"/>
    <property type="match status" value="1"/>
</dbReference>
<reference evidence="11" key="1">
    <citation type="submission" date="2022-05" db="EMBL/GenBank/DDBJ databases">
        <title>Schlegelella sp. nov., isolated from mangrove soil.</title>
        <authorList>
            <person name="Liu Y."/>
            <person name="Ge X."/>
            <person name="Liu W."/>
        </authorList>
    </citation>
    <scope>NUCLEOTIDE SEQUENCE</scope>
    <source>
        <strain evidence="11">S2-27</strain>
    </source>
</reference>
<evidence type="ECO:0000256" key="9">
    <source>
        <dbReference type="ARBA" id="ARBA00043049"/>
    </source>
</evidence>
<evidence type="ECO:0000256" key="6">
    <source>
        <dbReference type="ARBA" id="ARBA00040675"/>
    </source>
</evidence>
<dbReference type="Gene3D" id="3.30.2350.10">
    <property type="entry name" value="Pseudouridine synthase"/>
    <property type="match status" value="1"/>
</dbReference>
<feature type="domain" description="Pseudouridine synthase RsuA/RluA-like" evidence="10">
    <location>
        <begin position="11"/>
        <end position="171"/>
    </location>
</feature>
<evidence type="ECO:0000256" key="3">
    <source>
        <dbReference type="ARBA" id="ARBA00036607"/>
    </source>
</evidence>
<comment type="catalytic activity">
    <reaction evidence="3">
        <text>uridine(65) in tRNA = pseudouridine(65) in tRNA</text>
        <dbReference type="Rhea" id="RHEA:42536"/>
        <dbReference type="Rhea" id="RHEA-COMP:10103"/>
        <dbReference type="Rhea" id="RHEA-COMP:10104"/>
        <dbReference type="ChEBI" id="CHEBI:65314"/>
        <dbReference type="ChEBI" id="CHEBI:65315"/>
        <dbReference type="EC" id="5.4.99.26"/>
    </reaction>
</comment>
<dbReference type="InterPro" id="IPR006145">
    <property type="entry name" value="PsdUridine_synth_RsuA/RluA"/>
</dbReference>
<dbReference type="EC" id="5.4.99.26" evidence="5"/>
<organism evidence="11 12">
    <name type="scientific">Caldimonas mangrovi</name>
    <dbReference type="NCBI Taxonomy" id="2944811"/>
    <lineage>
        <taxon>Bacteria</taxon>
        <taxon>Pseudomonadati</taxon>
        <taxon>Pseudomonadota</taxon>
        <taxon>Betaproteobacteria</taxon>
        <taxon>Burkholderiales</taxon>
        <taxon>Sphaerotilaceae</taxon>
        <taxon>Caldimonas</taxon>
    </lineage>
</organism>
<dbReference type="RefSeq" id="WP_251778602.1">
    <property type="nucleotide sequence ID" value="NZ_JAMKFE010000006.1"/>
</dbReference>
<dbReference type="Proteomes" id="UP001165541">
    <property type="component" value="Unassembled WGS sequence"/>
</dbReference>
<name>A0ABT0YPD9_9BURK</name>
<evidence type="ECO:0000256" key="4">
    <source>
        <dbReference type="ARBA" id="ARBA00037670"/>
    </source>
</evidence>
<evidence type="ECO:0000313" key="12">
    <source>
        <dbReference type="Proteomes" id="UP001165541"/>
    </source>
</evidence>
<evidence type="ECO:0000256" key="5">
    <source>
        <dbReference type="ARBA" id="ARBA00038943"/>
    </source>
</evidence>
<keyword evidence="2" id="KW-0413">Isomerase</keyword>
<evidence type="ECO:0000259" key="10">
    <source>
        <dbReference type="Pfam" id="PF00849"/>
    </source>
</evidence>
<protein>
    <recommendedName>
        <fullName evidence="6">tRNA pseudouridine synthase C</fullName>
        <ecNumber evidence="5">5.4.99.26</ecNumber>
    </recommendedName>
    <alternativeName>
        <fullName evidence="8">tRNA pseudouridine(65) synthase</fullName>
    </alternativeName>
    <alternativeName>
        <fullName evidence="9">tRNA pseudouridylate synthase C</fullName>
    </alternativeName>
    <alternativeName>
        <fullName evidence="7">tRNA-uridine isomerase C</fullName>
    </alternativeName>
</protein>
<comment type="caution">
    <text evidence="11">The sequence shown here is derived from an EMBL/GenBank/DDBJ whole genome shotgun (WGS) entry which is preliminary data.</text>
</comment>
<sequence>MELPLLFRDEHLVAVNKPAGMLVHRTPLAARDERFVLQTLRDQLGRHVFPAHRLDRGTSGVLLFALDALTARRLTARFEAKAVHKHYVALVRGWPDVAGDIDHPLARLDDELPQTDRGVSDAPQPALTRYRRLATIELPVALGPHPTSRYALLSLSPETGRQHQLRRHLKHASHPIIGDATYGKGVHNRWWADQLGVARLWLHACRLQLCHPVSDQPLHIEAPEGAEWQALRAMPGWHEEASAAVTPP</sequence>
<comment type="function">
    <text evidence="4">Responsible for synthesis of pseudouridine from uracil-65 in transfer RNAs.</text>
</comment>
<dbReference type="EMBL" id="JAMKFE010000006">
    <property type="protein sequence ID" value="MCM5680194.1"/>
    <property type="molecule type" value="Genomic_DNA"/>
</dbReference>
<evidence type="ECO:0000256" key="1">
    <source>
        <dbReference type="ARBA" id="ARBA00022694"/>
    </source>
</evidence>
<gene>
    <name evidence="11" type="ORF">M8A51_11695</name>
</gene>
<evidence type="ECO:0000256" key="2">
    <source>
        <dbReference type="ARBA" id="ARBA00023235"/>
    </source>
</evidence>
<dbReference type="SUPFAM" id="SSF55120">
    <property type="entry name" value="Pseudouridine synthase"/>
    <property type="match status" value="1"/>
</dbReference>
<accession>A0ABT0YPD9</accession>
<proteinExistence type="predicted"/>
<keyword evidence="12" id="KW-1185">Reference proteome</keyword>
<evidence type="ECO:0000313" key="11">
    <source>
        <dbReference type="EMBL" id="MCM5680194.1"/>
    </source>
</evidence>
<dbReference type="InterPro" id="IPR020103">
    <property type="entry name" value="PsdUridine_synth_cat_dom_sf"/>
</dbReference>
<evidence type="ECO:0000256" key="8">
    <source>
        <dbReference type="ARBA" id="ARBA00041975"/>
    </source>
</evidence>
<dbReference type="PANTHER" id="PTHR21600">
    <property type="entry name" value="MITOCHONDRIAL RNA PSEUDOURIDINE SYNTHASE"/>
    <property type="match status" value="1"/>
</dbReference>
<dbReference type="PANTHER" id="PTHR21600:SF56">
    <property type="entry name" value="TRNA PSEUDOURIDINE SYNTHASE C"/>
    <property type="match status" value="1"/>
</dbReference>